<evidence type="ECO:0000313" key="2">
    <source>
        <dbReference type="EMBL" id="KID56956.1"/>
    </source>
</evidence>
<evidence type="ECO:0000313" key="3">
    <source>
        <dbReference type="Proteomes" id="UP000031327"/>
    </source>
</evidence>
<feature type="chain" id="PRO_5002137084" evidence="1">
    <location>
        <begin position="29"/>
        <end position="75"/>
    </location>
</feature>
<organism evidence="2 3">
    <name type="scientific">Pseudoalteromonas luteoviolacea</name>
    <dbReference type="NCBI Taxonomy" id="43657"/>
    <lineage>
        <taxon>Bacteria</taxon>
        <taxon>Pseudomonadati</taxon>
        <taxon>Pseudomonadota</taxon>
        <taxon>Gammaproteobacteria</taxon>
        <taxon>Alteromonadales</taxon>
        <taxon>Pseudoalteromonadaceae</taxon>
        <taxon>Pseudoalteromonas</taxon>
    </lineage>
</organism>
<reference evidence="2 3" key="1">
    <citation type="submission" date="2014-12" db="EMBL/GenBank/DDBJ databases">
        <title>Draft Genome Sequence of Pseudoalteromonas luteoviolacea HI1.</title>
        <authorList>
            <person name="Asahina A.Y."/>
            <person name="Hadfield M.G."/>
        </authorList>
    </citation>
    <scope>NUCLEOTIDE SEQUENCE [LARGE SCALE GENOMIC DNA]</scope>
    <source>
        <strain evidence="2 3">HI1</strain>
    </source>
</reference>
<dbReference type="EMBL" id="JWIC01000006">
    <property type="protein sequence ID" value="KID56956.1"/>
    <property type="molecule type" value="Genomic_DNA"/>
</dbReference>
<dbReference type="AlphaFoldDB" id="A0A0C1Q8D9"/>
<evidence type="ECO:0000256" key="1">
    <source>
        <dbReference type="SAM" id="SignalP"/>
    </source>
</evidence>
<gene>
    <name evidence="2" type="ORF">JF50_13840</name>
</gene>
<name>A0A0C1Q8D9_9GAMM</name>
<protein>
    <submittedName>
        <fullName evidence="2">Uncharacterized protein</fullName>
    </submittedName>
</protein>
<dbReference type="PROSITE" id="PS51257">
    <property type="entry name" value="PROKAR_LIPOPROTEIN"/>
    <property type="match status" value="1"/>
</dbReference>
<keyword evidence="1" id="KW-0732">Signal</keyword>
<comment type="caution">
    <text evidence="2">The sequence shown here is derived from an EMBL/GenBank/DDBJ whole genome shotgun (WGS) entry which is preliminary data.</text>
</comment>
<sequence>MKMFKFTVVILLATSACTIVFYNKAALACEVAALSGFEKIQSDIFVDDSLNKAERTQLLTLIQQAKSRVDETLLK</sequence>
<feature type="signal peptide" evidence="1">
    <location>
        <begin position="1"/>
        <end position="28"/>
    </location>
</feature>
<accession>A0A0C1Q8D9</accession>
<dbReference type="RefSeq" id="WP_039610016.1">
    <property type="nucleotide sequence ID" value="NZ_JWIC01000006.1"/>
</dbReference>
<dbReference type="Proteomes" id="UP000031327">
    <property type="component" value="Unassembled WGS sequence"/>
</dbReference>
<proteinExistence type="predicted"/>